<dbReference type="InterPro" id="IPR009057">
    <property type="entry name" value="Homeodomain-like_sf"/>
</dbReference>
<gene>
    <name evidence="4" type="ORF">ABT211_29735</name>
</gene>
<evidence type="ECO:0000313" key="4">
    <source>
        <dbReference type="EMBL" id="MER6271441.1"/>
    </source>
</evidence>
<keyword evidence="5" id="KW-1185">Reference proteome</keyword>
<comment type="caution">
    <text evidence="4">The sequence shown here is derived from an EMBL/GenBank/DDBJ whole genome shotgun (WGS) entry which is preliminary data.</text>
</comment>
<keyword evidence="1 2" id="KW-0238">DNA-binding</keyword>
<dbReference type="Gene3D" id="1.10.357.10">
    <property type="entry name" value="Tetracycline Repressor, domain 2"/>
    <property type="match status" value="1"/>
</dbReference>
<evidence type="ECO:0000256" key="2">
    <source>
        <dbReference type="PROSITE-ProRule" id="PRU00335"/>
    </source>
</evidence>
<sequence length="247" mass="27093">MGGHEGFLQLGCANLFDRCIKAVPAWPRNGGPARGRYQEGSALNDRTDPRVTRTVRAFEQAVVELASECPVSRITVAELADRAGVTRATFYNRYSTPLDPLIQVLHDDLERGHRREAELRAQGGHTDRELLRLATAEVADHVERFLDVYRNSLADPADSGVYEALVRHFGEYTLKFLARAERPGLPGAGRQVVAQFMAHGFAGAIKAWLDDPSVTKDDLVDAAVACAPAWWTSGPAPDTASQQRRSS</sequence>
<evidence type="ECO:0000313" key="5">
    <source>
        <dbReference type="Proteomes" id="UP001490365"/>
    </source>
</evidence>
<feature type="DNA-binding region" description="H-T-H motif" evidence="2">
    <location>
        <begin position="75"/>
        <end position="94"/>
    </location>
</feature>
<dbReference type="InterPro" id="IPR001647">
    <property type="entry name" value="HTH_TetR"/>
</dbReference>
<dbReference type="EMBL" id="JBEOZM010000016">
    <property type="protein sequence ID" value="MER6271441.1"/>
    <property type="molecule type" value="Genomic_DNA"/>
</dbReference>
<accession>A0ABV1TN45</accession>
<organism evidence="4 5">
    <name type="scientific">Streptomyces sp. 900105755</name>
    <dbReference type="NCBI Taxonomy" id="3154389"/>
    <lineage>
        <taxon>Bacteria</taxon>
        <taxon>Bacillati</taxon>
        <taxon>Actinomycetota</taxon>
        <taxon>Actinomycetes</taxon>
        <taxon>Kitasatosporales</taxon>
        <taxon>Streptomycetaceae</taxon>
        <taxon>Streptomyces</taxon>
    </lineage>
</organism>
<dbReference type="RefSeq" id="WP_351959820.1">
    <property type="nucleotide sequence ID" value="NZ_JBEOZM010000016.1"/>
</dbReference>
<protein>
    <submittedName>
        <fullName evidence="4">TetR/AcrR family transcriptional regulator</fullName>
    </submittedName>
</protein>
<feature type="domain" description="HTH tetR-type" evidence="3">
    <location>
        <begin position="52"/>
        <end position="112"/>
    </location>
</feature>
<name>A0ABV1TN45_9ACTN</name>
<dbReference type="SUPFAM" id="SSF46689">
    <property type="entry name" value="Homeodomain-like"/>
    <property type="match status" value="1"/>
</dbReference>
<evidence type="ECO:0000259" key="3">
    <source>
        <dbReference type="PROSITE" id="PS50977"/>
    </source>
</evidence>
<reference evidence="4 5" key="1">
    <citation type="submission" date="2024-06" db="EMBL/GenBank/DDBJ databases">
        <title>The Natural Products Discovery Center: Release of the First 8490 Sequenced Strains for Exploring Actinobacteria Biosynthetic Diversity.</title>
        <authorList>
            <person name="Kalkreuter E."/>
            <person name="Kautsar S.A."/>
            <person name="Yang D."/>
            <person name="Bader C.D."/>
            <person name="Teijaro C.N."/>
            <person name="Fluegel L."/>
            <person name="Davis C.M."/>
            <person name="Simpson J.R."/>
            <person name="Lauterbach L."/>
            <person name="Steele A.D."/>
            <person name="Gui C."/>
            <person name="Meng S."/>
            <person name="Li G."/>
            <person name="Viehrig K."/>
            <person name="Ye F."/>
            <person name="Su P."/>
            <person name="Kiefer A.F."/>
            <person name="Nichols A."/>
            <person name="Cepeda A.J."/>
            <person name="Yan W."/>
            <person name="Fan B."/>
            <person name="Jiang Y."/>
            <person name="Adhikari A."/>
            <person name="Zheng C.-J."/>
            <person name="Schuster L."/>
            <person name="Cowan T.M."/>
            <person name="Smanski M.J."/>
            <person name="Chevrette M.G."/>
            <person name="De Carvalho L.P.S."/>
            <person name="Shen B."/>
        </authorList>
    </citation>
    <scope>NUCLEOTIDE SEQUENCE [LARGE SCALE GENOMIC DNA]</scope>
    <source>
        <strain evidence="4 5">NPDC001694</strain>
    </source>
</reference>
<dbReference type="PROSITE" id="PS50977">
    <property type="entry name" value="HTH_TETR_2"/>
    <property type="match status" value="1"/>
</dbReference>
<dbReference type="Proteomes" id="UP001490365">
    <property type="component" value="Unassembled WGS sequence"/>
</dbReference>
<evidence type="ECO:0000256" key="1">
    <source>
        <dbReference type="ARBA" id="ARBA00023125"/>
    </source>
</evidence>
<proteinExistence type="predicted"/>